<dbReference type="InterPro" id="IPR003265">
    <property type="entry name" value="HhH-GPD_domain"/>
</dbReference>
<dbReference type="InterPro" id="IPR018060">
    <property type="entry name" value="HTH_AraC"/>
</dbReference>
<dbReference type="GO" id="GO:0003700">
    <property type="term" value="F:DNA-binding transcription factor activity"/>
    <property type="evidence" value="ECO:0007669"/>
    <property type="project" value="InterPro"/>
</dbReference>
<dbReference type="GO" id="GO:0008168">
    <property type="term" value="F:methyltransferase activity"/>
    <property type="evidence" value="ECO:0007669"/>
    <property type="project" value="UniProtKB-KW"/>
</dbReference>
<comment type="catalytic activity">
    <reaction evidence="1">
        <text>Hydrolysis of alkylated DNA, releasing 3-methyladenine, 3-methylguanine, 7-methylguanine and 7-methyladenine.</text>
        <dbReference type="EC" id="3.2.2.21"/>
    </reaction>
</comment>
<keyword evidence="9" id="KW-0805">Transcription regulation</keyword>
<dbReference type="SMART" id="SM01009">
    <property type="entry name" value="AlkA_N"/>
    <property type="match status" value="1"/>
</dbReference>
<sequence>MLGDMHEDRESCLRAVRSRDTRFDGWFTTAVTSTGIYCRPSCPATPPRAEHVVFYPSAAAAQAAGFRACKRCRPDASPGSPEWNAREDLVARAMRLVADGVVDRDGVDGLARRLGYSARQVERLVTAELGVGPLALARAQRAQTARILVETTDLPMAEVAFAAGFSSVRSFNDTVRAVFAETPTHLRRRVRRSPTVGGRRDAGHVPPSDPTGSQRLRLRLPFRAPLHAPSLFGHLAATAVPGIERWVDGSLERTLRLPRGAGLVRLHPPRDGDRHVTADLWLQDLRDLTTAINRCRRCLDLDADPAAVDEVLSADPALAPAVAARPGVRLPGTVDPVEFAVRAVLGQQVSTAAAATTTGRLVRGLGEPLPPSLVLRPGQPDLLFPRVADLAAVGPDDPRLPGMPASRRRALLALATAAADGSLDLGADAVRDGVRARLDALPGVGPWTREVIALRGLGDPDAFPVTDLGVRAGAAALGLPVDQRGLLARAEDWRPWRAYAVQALWAATTHPVATLPVQTQEIA</sequence>
<dbReference type="AlphaFoldDB" id="A0A542YVX4"/>
<dbReference type="SUPFAM" id="SSF57884">
    <property type="entry name" value="Ada DNA repair protein, N-terminal domain (N-Ada 10)"/>
    <property type="match status" value="1"/>
</dbReference>
<evidence type="ECO:0000313" key="17">
    <source>
        <dbReference type="Proteomes" id="UP000319516"/>
    </source>
</evidence>
<reference evidence="16 17" key="1">
    <citation type="submission" date="2019-06" db="EMBL/GenBank/DDBJ databases">
        <title>Sequencing the genomes of 1000 actinobacteria strains.</title>
        <authorList>
            <person name="Klenk H.-P."/>
        </authorList>
    </citation>
    <scope>NUCLEOTIDE SEQUENCE [LARGE SCALE GENOMIC DNA]</scope>
    <source>
        <strain evidence="16 17">DSM 12335</strain>
    </source>
</reference>
<dbReference type="GO" id="GO:0032259">
    <property type="term" value="P:methylation"/>
    <property type="evidence" value="ECO:0007669"/>
    <property type="project" value="UniProtKB-KW"/>
</dbReference>
<dbReference type="InterPro" id="IPR010316">
    <property type="entry name" value="AlkA_N"/>
</dbReference>
<accession>A0A542YVX4</accession>
<evidence type="ECO:0000256" key="9">
    <source>
        <dbReference type="ARBA" id="ARBA00023015"/>
    </source>
</evidence>
<dbReference type="PANTHER" id="PTHR43003">
    <property type="entry name" value="DNA-3-METHYLADENINE GLYCOSYLASE"/>
    <property type="match status" value="1"/>
</dbReference>
<dbReference type="GO" id="GO:0043565">
    <property type="term" value="F:sequence-specific DNA binding"/>
    <property type="evidence" value="ECO:0007669"/>
    <property type="project" value="InterPro"/>
</dbReference>
<evidence type="ECO:0000256" key="6">
    <source>
        <dbReference type="ARBA" id="ARBA00022723"/>
    </source>
</evidence>
<keyword evidence="6" id="KW-0479">Metal-binding</keyword>
<dbReference type="Gene3D" id="3.40.10.10">
    <property type="entry name" value="DNA Methylphosphotriester Repair Domain"/>
    <property type="match status" value="1"/>
</dbReference>
<keyword evidence="12" id="KW-0804">Transcription</keyword>
<feature type="region of interest" description="Disordered" evidence="14">
    <location>
        <begin position="191"/>
        <end position="214"/>
    </location>
</feature>
<dbReference type="Pfam" id="PF06029">
    <property type="entry name" value="AlkA_N"/>
    <property type="match status" value="1"/>
</dbReference>
<keyword evidence="10" id="KW-0238">DNA-binding</keyword>
<proteinExistence type="predicted"/>
<dbReference type="SMART" id="SM00478">
    <property type="entry name" value="ENDO3c"/>
    <property type="match status" value="1"/>
</dbReference>
<keyword evidence="11" id="KW-0010">Activator</keyword>
<dbReference type="Gene3D" id="1.10.1670.10">
    <property type="entry name" value="Helix-hairpin-Helix base-excision DNA repair enzymes (C-terminal)"/>
    <property type="match status" value="1"/>
</dbReference>
<dbReference type="GO" id="GO:0006285">
    <property type="term" value="P:base-excision repair, AP site formation"/>
    <property type="evidence" value="ECO:0007669"/>
    <property type="project" value="TreeGrafter"/>
</dbReference>
<dbReference type="InterPro" id="IPR004026">
    <property type="entry name" value="Ada_DNA_repair_Zn-bd"/>
</dbReference>
<evidence type="ECO:0000256" key="11">
    <source>
        <dbReference type="ARBA" id="ARBA00023159"/>
    </source>
</evidence>
<evidence type="ECO:0000256" key="12">
    <source>
        <dbReference type="ARBA" id="ARBA00023163"/>
    </source>
</evidence>
<dbReference type="Gene3D" id="1.10.340.30">
    <property type="entry name" value="Hypothetical protein, domain 2"/>
    <property type="match status" value="1"/>
</dbReference>
<evidence type="ECO:0000256" key="14">
    <source>
        <dbReference type="SAM" id="MobiDB-lite"/>
    </source>
</evidence>
<evidence type="ECO:0000259" key="15">
    <source>
        <dbReference type="PROSITE" id="PS01124"/>
    </source>
</evidence>
<dbReference type="SMART" id="SM00342">
    <property type="entry name" value="HTH_ARAC"/>
    <property type="match status" value="1"/>
</dbReference>
<keyword evidence="5" id="KW-0808">Transferase</keyword>
<dbReference type="GO" id="GO:0032131">
    <property type="term" value="F:alkylated DNA binding"/>
    <property type="evidence" value="ECO:0007669"/>
    <property type="project" value="TreeGrafter"/>
</dbReference>
<dbReference type="GO" id="GO:0005737">
    <property type="term" value="C:cytoplasm"/>
    <property type="evidence" value="ECO:0007669"/>
    <property type="project" value="TreeGrafter"/>
</dbReference>
<keyword evidence="13" id="KW-0234">DNA repair</keyword>
<evidence type="ECO:0000313" key="16">
    <source>
        <dbReference type="EMBL" id="TQL52233.1"/>
    </source>
</evidence>
<dbReference type="Gene3D" id="1.10.10.60">
    <property type="entry name" value="Homeodomain-like"/>
    <property type="match status" value="1"/>
</dbReference>
<evidence type="ECO:0000256" key="4">
    <source>
        <dbReference type="ARBA" id="ARBA00022603"/>
    </source>
</evidence>
<dbReference type="InterPro" id="IPR009057">
    <property type="entry name" value="Homeodomain-like_sf"/>
</dbReference>
<dbReference type="InterPro" id="IPR023170">
    <property type="entry name" value="HhH_base_excis_C"/>
</dbReference>
<dbReference type="PANTHER" id="PTHR43003:SF13">
    <property type="entry name" value="DNA-3-METHYLADENINE GLYCOSYLASE 2"/>
    <property type="match status" value="1"/>
</dbReference>
<organism evidence="16 17">
    <name type="scientific">Ornithinicoccus hortensis</name>
    <dbReference type="NCBI Taxonomy" id="82346"/>
    <lineage>
        <taxon>Bacteria</taxon>
        <taxon>Bacillati</taxon>
        <taxon>Actinomycetota</taxon>
        <taxon>Actinomycetes</taxon>
        <taxon>Micrococcales</taxon>
        <taxon>Intrasporangiaceae</taxon>
        <taxon>Ornithinicoccus</taxon>
    </lineage>
</organism>
<dbReference type="FunFam" id="3.40.10.10:FF:000001">
    <property type="entry name" value="DNA-3-methyladenine glycosylase 2"/>
    <property type="match status" value="1"/>
</dbReference>
<comment type="cofactor">
    <cofactor evidence="2">
        <name>Zn(2+)</name>
        <dbReference type="ChEBI" id="CHEBI:29105"/>
    </cofactor>
</comment>
<dbReference type="InterPro" id="IPR018062">
    <property type="entry name" value="HTH_AraC-typ_CS"/>
</dbReference>
<evidence type="ECO:0000256" key="1">
    <source>
        <dbReference type="ARBA" id="ARBA00000086"/>
    </source>
</evidence>
<dbReference type="InterPro" id="IPR035451">
    <property type="entry name" value="Ada-like_dom_sf"/>
</dbReference>
<dbReference type="GO" id="GO:0008270">
    <property type="term" value="F:zinc ion binding"/>
    <property type="evidence" value="ECO:0007669"/>
    <property type="project" value="InterPro"/>
</dbReference>
<dbReference type="EC" id="3.2.2.21" evidence="3"/>
<keyword evidence="4" id="KW-0489">Methyltransferase</keyword>
<dbReference type="Pfam" id="PF02805">
    <property type="entry name" value="Ada_Zn_binding"/>
    <property type="match status" value="1"/>
</dbReference>
<evidence type="ECO:0000256" key="7">
    <source>
        <dbReference type="ARBA" id="ARBA00022763"/>
    </source>
</evidence>
<dbReference type="PROSITE" id="PS00041">
    <property type="entry name" value="HTH_ARAC_FAMILY_1"/>
    <property type="match status" value="1"/>
</dbReference>
<keyword evidence="17" id="KW-1185">Reference proteome</keyword>
<evidence type="ECO:0000256" key="5">
    <source>
        <dbReference type="ARBA" id="ARBA00022679"/>
    </source>
</evidence>
<feature type="domain" description="HTH araC/xylS-type" evidence="15">
    <location>
        <begin position="91"/>
        <end position="189"/>
    </location>
</feature>
<dbReference type="InterPro" id="IPR037046">
    <property type="entry name" value="AlkA_N_sf"/>
</dbReference>
<gene>
    <name evidence="16" type="ORF">FB467_3412</name>
</gene>
<dbReference type="SUPFAM" id="SSF55945">
    <property type="entry name" value="TATA-box binding protein-like"/>
    <property type="match status" value="1"/>
</dbReference>
<dbReference type="Pfam" id="PF12833">
    <property type="entry name" value="HTH_18"/>
    <property type="match status" value="1"/>
</dbReference>
<dbReference type="Gene3D" id="3.30.310.20">
    <property type="entry name" value="DNA-3-methyladenine glycosylase AlkA, N-terminal domain"/>
    <property type="match status" value="1"/>
</dbReference>
<dbReference type="GO" id="GO:0032993">
    <property type="term" value="C:protein-DNA complex"/>
    <property type="evidence" value="ECO:0007669"/>
    <property type="project" value="TreeGrafter"/>
</dbReference>
<dbReference type="EMBL" id="VFOP01000001">
    <property type="protein sequence ID" value="TQL52233.1"/>
    <property type="molecule type" value="Genomic_DNA"/>
</dbReference>
<keyword evidence="8" id="KW-0862">Zinc</keyword>
<dbReference type="GO" id="GO:0043916">
    <property type="term" value="F:DNA-7-methylguanine glycosylase activity"/>
    <property type="evidence" value="ECO:0007669"/>
    <property type="project" value="TreeGrafter"/>
</dbReference>
<dbReference type="Proteomes" id="UP000319516">
    <property type="component" value="Unassembled WGS sequence"/>
</dbReference>
<protein>
    <recommendedName>
        <fullName evidence="3">DNA-3-methyladenine glycosylase II</fullName>
        <ecNumber evidence="3">3.2.2.21</ecNumber>
    </recommendedName>
</protein>
<dbReference type="InterPro" id="IPR051912">
    <property type="entry name" value="Alkylbase_DNA_Glycosylase/TA"/>
</dbReference>
<dbReference type="SUPFAM" id="SSF48150">
    <property type="entry name" value="DNA-glycosylase"/>
    <property type="match status" value="1"/>
</dbReference>
<dbReference type="SUPFAM" id="SSF46689">
    <property type="entry name" value="Homeodomain-like"/>
    <property type="match status" value="1"/>
</dbReference>
<name>A0A542YVX4_9MICO</name>
<evidence type="ECO:0000256" key="10">
    <source>
        <dbReference type="ARBA" id="ARBA00023125"/>
    </source>
</evidence>
<evidence type="ECO:0000256" key="13">
    <source>
        <dbReference type="ARBA" id="ARBA00023204"/>
    </source>
</evidence>
<dbReference type="GO" id="GO:0008725">
    <property type="term" value="F:DNA-3-methyladenine glycosylase activity"/>
    <property type="evidence" value="ECO:0007669"/>
    <property type="project" value="TreeGrafter"/>
</dbReference>
<evidence type="ECO:0000256" key="3">
    <source>
        <dbReference type="ARBA" id="ARBA00012000"/>
    </source>
</evidence>
<keyword evidence="7" id="KW-0227">DNA damage</keyword>
<evidence type="ECO:0000256" key="2">
    <source>
        <dbReference type="ARBA" id="ARBA00001947"/>
    </source>
</evidence>
<dbReference type="PROSITE" id="PS01124">
    <property type="entry name" value="HTH_ARAC_FAMILY_2"/>
    <property type="match status" value="1"/>
</dbReference>
<comment type="caution">
    <text evidence="16">The sequence shown here is derived from an EMBL/GenBank/DDBJ whole genome shotgun (WGS) entry which is preliminary data.</text>
</comment>
<dbReference type="GO" id="GO:0006307">
    <property type="term" value="P:DNA alkylation repair"/>
    <property type="evidence" value="ECO:0007669"/>
    <property type="project" value="TreeGrafter"/>
</dbReference>
<dbReference type="InterPro" id="IPR011257">
    <property type="entry name" value="DNA_glycosylase"/>
</dbReference>
<evidence type="ECO:0000256" key="8">
    <source>
        <dbReference type="ARBA" id="ARBA00022833"/>
    </source>
</evidence>